<comment type="caution">
    <text evidence="11">The sequence shown here is derived from an EMBL/GenBank/DDBJ whole genome shotgun (WGS) entry which is preliminary data.</text>
</comment>
<evidence type="ECO:0000256" key="6">
    <source>
        <dbReference type="ARBA" id="ARBA00022741"/>
    </source>
</evidence>
<dbReference type="SUPFAM" id="SSF81301">
    <property type="entry name" value="Nucleotidyltransferase"/>
    <property type="match status" value="1"/>
</dbReference>
<dbReference type="Gene3D" id="1.10.3090.10">
    <property type="entry name" value="cca-adding enzyme, domain 2"/>
    <property type="match status" value="1"/>
</dbReference>
<dbReference type="Gene3D" id="1.10.246.80">
    <property type="match status" value="1"/>
</dbReference>
<evidence type="ECO:0000256" key="2">
    <source>
        <dbReference type="ARBA" id="ARBA00022679"/>
    </source>
</evidence>
<dbReference type="EMBL" id="DWXN01000012">
    <property type="protein sequence ID" value="HJB75561.1"/>
    <property type="molecule type" value="Genomic_DNA"/>
</dbReference>
<dbReference type="InterPro" id="IPR006675">
    <property type="entry name" value="HDIG_dom"/>
</dbReference>
<keyword evidence="8 9" id="KW-0694">RNA-binding</keyword>
<evidence type="ECO:0000313" key="12">
    <source>
        <dbReference type="Proteomes" id="UP000823877"/>
    </source>
</evidence>
<evidence type="ECO:0000313" key="11">
    <source>
        <dbReference type="EMBL" id="HJB75561.1"/>
    </source>
</evidence>
<proteinExistence type="inferred from homology"/>
<dbReference type="PANTHER" id="PTHR46173">
    <property type="entry name" value="CCA TRNA NUCLEOTIDYLTRANSFERASE 1, MITOCHONDRIAL"/>
    <property type="match status" value="1"/>
</dbReference>
<evidence type="ECO:0000256" key="1">
    <source>
        <dbReference type="ARBA" id="ARBA00001946"/>
    </source>
</evidence>
<dbReference type="GO" id="GO:0016779">
    <property type="term" value="F:nucleotidyltransferase activity"/>
    <property type="evidence" value="ECO:0007669"/>
    <property type="project" value="UniProtKB-KW"/>
</dbReference>
<keyword evidence="3" id="KW-0819">tRNA processing</keyword>
<evidence type="ECO:0000256" key="3">
    <source>
        <dbReference type="ARBA" id="ARBA00022694"/>
    </source>
</evidence>
<keyword evidence="6" id="KW-0547">Nucleotide-binding</keyword>
<dbReference type="GO" id="GO:0046872">
    <property type="term" value="F:metal ion binding"/>
    <property type="evidence" value="ECO:0007669"/>
    <property type="project" value="UniProtKB-KW"/>
</dbReference>
<dbReference type="AlphaFoldDB" id="A0A9D2MIS5"/>
<dbReference type="Pfam" id="PF01743">
    <property type="entry name" value="PolyA_pol"/>
    <property type="match status" value="1"/>
</dbReference>
<dbReference type="InterPro" id="IPR002646">
    <property type="entry name" value="PolA_pol_head_dom"/>
</dbReference>
<evidence type="ECO:0000256" key="9">
    <source>
        <dbReference type="RuleBase" id="RU003953"/>
    </source>
</evidence>
<organism evidence="11 12">
    <name type="scientific">Candidatus Eubacterium faecale</name>
    <dbReference type="NCBI Taxonomy" id="2838568"/>
    <lineage>
        <taxon>Bacteria</taxon>
        <taxon>Bacillati</taxon>
        <taxon>Bacillota</taxon>
        <taxon>Clostridia</taxon>
        <taxon>Eubacteriales</taxon>
        <taxon>Eubacteriaceae</taxon>
        <taxon>Eubacterium</taxon>
    </lineage>
</organism>
<evidence type="ECO:0000259" key="10">
    <source>
        <dbReference type="PROSITE" id="PS51831"/>
    </source>
</evidence>
<dbReference type="InterPro" id="IPR032810">
    <property type="entry name" value="CCA-adding_enz_C"/>
</dbReference>
<protein>
    <submittedName>
        <fullName evidence="11">HD domain-containing protein</fullName>
    </submittedName>
</protein>
<dbReference type="Pfam" id="PF13735">
    <property type="entry name" value="tRNA_NucTran2_2"/>
    <property type="match status" value="1"/>
</dbReference>
<dbReference type="NCBIfam" id="TIGR00277">
    <property type="entry name" value="HDIG"/>
    <property type="match status" value="1"/>
</dbReference>
<dbReference type="CDD" id="cd05398">
    <property type="entry name" value="NT_ClassII-CCAase"/>
    <property type="match status" value="1"/>
</dbReference>
<sequence>MQISDKAKIILNALHRGGYSAYVVGGCVRDYFLGIRNSDTDIATSALPQQTEKILTAQNIKVVETGLKHGTVTAVMDKTPFEITTFRADGEYKDSRHPQHVSFVSDIKEDLKRRDFTVNAMAYNDETGIIDLFGGREDIENKRIRAVGNADTRFKEDALRIMRALRFSSVLGFEIEKETKQAVFENMRLLKNISAERIFSELLKLLCGKNVLPVLSEYRQVIGVIIPQLIPTFDCAQNTPWHTLTVYEHIIHSVNFAPADPVIRLTMLLHDIGKPAVKTTDENGRDHFKTHAAAGAEIAANVLKSLKVSNEIFNKVTTLIRYHQSVENVNDIQIKHWFHEIGQEDTLSLFDVRIADLKAHNLNKPEVIREIEVLSSLKKEAESFIEKGEPYRVSDLAVNGNDLISLGYRGKEIGDTLSKILQLVMDGKLKNTKPDILDYLK</sequence>
<dbReference type="PROSITE" id="PS51831">
    <property type="entry name" value="HD"/>
    <property type="match status" value="1"/>
</dbReference>
<dbReference type="PANTHER" id="PTHR46173:SF1">
    <property type="entry name" value="CCA TRNA NUCLEOTIDYLTRANSFERASE 1, MITOCHONDRIAL"/>
    <property type="match status" value="1"/>
</dbReference>
<dbReference type="GO" id="GO:0000049">
    <property type="term" value="F:tRNA binding"/>
    <property type="evidence" value="ECO:0007669"/>
    <property type="project" value="TreeGrafter"/>
</dbReference>
<dbReference type="GO" id="GO:0008033">
    <property type="term" value="P:tRNA processing"/>
    <property type="evidence" value="ECO:0007669"/>
    <property type="project" value="UniProtKB-KW"/>
</dbReference>
<dbReference type="GO" id="GO:0000166">
    <property type="term" value="F:nucleotide binding"/>
    <property type="evidence" value="ECO:0007669"/>
    <property type="project" value="UniProtKB-KW"/>
</dbReference>
<feature type="domain" description="HD" evidence="10">
    <location>
        <begin position="239"/>
        <end position="377"/>
    </location>
</feature>
<dbReference type="InterPro" id="IPR043519">
    <property type="entry name" value="NT_sf"/>
</dbReference>
<dbReference type="InterPro" id="IPR050264">
    <property type="entry name" value="Bact_CCA-adding_enz_type3_sf"/>
</dbReference>
<evidence type="ECO:0000256" key="7">
    <source>
        <dbReference type="ARBA" id="ARBA00022842"/>
    </source>
</evidence>
<keyword evidence="5" id="KW-0479">Metal-binding</keyword>
<dbReference type="InterPro" id="IPR032828">
    <property type="entry name" value="PolyA_RNA-bd"/>
</dbReference>
<comment type="similarity">
    <text evidence="9">Belongs to the tRNA nucleotidyltransferase/poly(A) polymerase family.</text>
</comment>
<comment type="cofactor">
    <cofactor evidence="1">
        <name>Mg(2+)</name>
        <dbReference type="ChEBI" id="CHEBI:18420"/>
    </cofactor>
</comment>
<evidence type="ECO:0000256" key="4">
    <source>
        <dbReference type="ARBA" id="ARBA00022695"/>
    </source>
</evidence>
<dbReference type="PROSITE" id="PS51257">
    <property type="entry name" value="PROKAR_LIPOPROTEIN"/>
    <property type="match status" value="1"/>
</dbReference>
<name>A0A9D2MIS5_9FIRM</name>
<keyword evidence="4" id="KW-0548">Nucleotidyltransferase</keyword>
<dbReference type="Proteomes" id="UP000823877">
    <property type="component" value="Unassembled WGS sequence"/>
</dbReference>
<keyword evidence="2 9" id="KW-0808">Transferase</keyword>
<dbReference type="Pfam" id="PF12627">
    <property type="entry name" value="PolyA_pol_RNAbd"/>
    <property type="match status" value="1"/>
</dbReference>
<dbReference type="SUPFAM" id="SSF81891">
    <property type="entry name" value="Poly A polymerase C-terminal region-like"/>
    <property type="match status" value="1"/>
</dbReference>
<evidence type="ECO:0000256" key="8">
    <source>
        <dbReference type="ARBA" id="ARBA00022884"/>
    </source>
</evidence>
<accession>A0A9D2MIS5</accession>
<gene>
    <name evidence="11" type="ORF">IAA37_07840</name>
</gene>
<reference evidence="11" key="1">
    <citation type="journal article" date="2021" name="PeerJ">
        <title>Extensive microbial diversity within the chicken gut microbiome revealed by metagenomics and culture.</title>
        <authorList>
            <person name="Gilroy R."/>
            <person name="Ravi A."/>
            <person name="Getino M."/>
            <person name="Pursley I."/>
            <person name="Horton D.L."/>
            <person name="Alikhan N.F."/>
            <person name="Baker D."/>
            <person name="Gharbi K."/>
            <person name="Hall N."/>
            <person name="Watson M."/>
            <person name="Adriaenssens E.M."/>
            <person name="Foster-Nyarko E."/>
            <person name="Jarju S."/>
            <person name="Secka A."/>
            <person name="Antonio M."/>
            <person name="Oren A."/>
            <person name="Chaudhuri R.R."/>
            <person name="La Ragione R."/>
            <person name="Hildebrand F."/>
            <person name="Pallen M.J."/>
        </authorList>
    </citation>
    <scope>NUCLEOTIDE SEQUENCE</scope>
    <source>
        <strain evidence="11">CHK188-16595</strain>
    </source>
</reference>
<evidence type="ECO:0000256" key="5">
    <source>
        <dbReference type="ARBA" id="ARBA00022723"/>
    </source>
</evidence>
<dbReference type="Gene3D" id="3.30.460.10">
    <property type="entry name" value="Beta Polymerase, domain 2"/>
    <property type="match status" value="1"/>
</dbReference>
<reference evidence="11" key="2">
    <citation type="submission" date="2021-04" db="EMBL/GenBank/DDBJ databases">
        <authorList>
            <person name="Gilroy R."/>
        </authorList>
    </citation>
    <scope>NUCLEOTIDE SEQUENCE</scope>
    <source>
        <strain evidence="11">CHK188-16595</strain>
    </source>
</reference>
<dbReference type="InterPro" id="IPR006674">
    <property type="entry name" value="HD_domain"/>
</dbReference>
<keyword evidence="7" id="KW-0460">Magnesium</keyword>